<comment type="caution">
    <text evidence="2">The sequence shown here is derived from an EMBL/GenBank/DDBJ whole genome shotgun (WGS) entry which is preliminary data.</text>
</comment>
<organism evidence="2 3">
    <name type="scientific">Streptomyces regalis</name>
    <dbReference type="NCBI Taxonomy" id="68262"/>
    <lineage>
        <taxon>Bacteria</taxon>
        <taxon>Bacillati</taxon>
        <taxon>Actinomycetota</taxon>
        <taxon>Actinomycetes</taxon>
        <taxon>Kitasatosporales</taxon>
        <taxon>Streptomycetaceae</taxon>
        <taxon>Streptomyces</taxon>
    </lineage>
</organism>
<gene>
    <name evidence="2" type="ORF">ADL12_19955</name>
</gene>
<proteinExistence type="predicted"/>
<feature type="region of interest" description="Disordered" evidence="1">
    <location>
        <begin position="31"/>
        <end position="60"/>
    </location>
</feature>
<evidence type="ECO:0000313" key="3">
    <source>
        <dbReference type="Proteomes" id="UP000053923"/>
    </source>
</evidence>
<feature type="compositionally biased region" description="Polar residues" evidence="1">
    <location>
        <begin position="36"/>
        <end position="52"/>
    </location>
</feature>
<accession>A0A0X3US98</accession>
<reference evidence="3" key="1">
    <citation type="submission" date="2015-10" db="EMBL/GenBank/DDBJ databases">
        <authorList>
            <person name="Ju K.-S."/>
            <person name="Doroghazi J.R."/>
            <person name="Metcalf W.W."/>
        </authorList>
    </citation>
    <scope>NUCLEOTIDE SEQUENCE [LARGE SCALE GENOMIC DNA]</scope>
    <source>
        <strain evidence="3">NRRL 3151</strain>
    </source>
</reference>
<dbReference type="Proteomes" id="UP000053923">
    <property type="component" value="Unassembled WGS sequence"/>
</dbReference>
<dbReference type="EMBL" id="LLZG01000153">
    <property type="protein sequence ID" value="KUL35461.1"/>
    <property type="molecule type" value="Genomic_DNA"/>
</dbReference>
<sequence>MLLAHRTGIAQFASMPDGMAMAGRATPAGHSKAAYTISTPAHSRNTGFTRDITTGMWRAT</sequence>
<name>A0A0X3US98_9ACTN</name>
<protein>
    <submittedName>
        <fullName evidence="2">Uncharacterized protein</fullName>
    </submittedName>
</protein>
<keyword evidence="3" id="KW-1185">Reference proteome</keyword>
<evidence type="ECO:0000313" key="2">
    <source>
        <dbReference type="EMBL" id="KUL35461.1"/>
    </source>
</evidence>
<evidence type="ECO:0000256" key="1">
    <source>
        <dbReference type="SAM" id="MobiDB-lite"/>
    </source>
</evidence>
<dbReference type="AlphaFoldDB" id="A0A0X3US98"/>